<dbReference type="InterPro" id="IPR025420">
    <property type="entry name" value="DUF4143"/>
</dbReference>
<dbReference type="PANTHER" id="PTHR33295:SF7">
    <property type="entry name" value="ATPASE"/>
    <property type="match status" value="1"/>
</dbReference>
<keyword evidence="3" id="KW-0067">ATP-binding</keyword>
<dbReference type="InterPro" id="IPR041682">
    <property type="entry name" value="AAA_14"/>
</dbReference>
<gene>
    <name evidence="3" type="ORF">F3F73_12210</name>
</gene>
<dbReference type="AlphaFoldDB" id="A0A7J4XI92"/>
<dbReference type="PANTHER" id="PTHR33295">
    <property type="entry name" value="ATPASE"/>
    <property type="match status" value="1"/>
</dbReference>
<accession>A0A7J4XI92</accession>
<protein>
    <submittedName>
        <fullName evidence="3">ATP-binding protein</fullName>
    </submittedName>
</protein>
<name>A0A7J4XI92_9BACE</name>
<dbReference type="RefSeq" id="WP_130058306.1">
    <property type="nucleotide sequence ID" value="NZ_RCXT01000003.1"/>
</dbReference>
<organism evidence="3 4">
    <name type="scientific">Bacteroides salyersiae</name>
    <dbReference type="NCBI Taxonomy" id="291644"/>
    <lineage>
        <taxon>Bacteria</taxon>
        <taxon>Pseudomonadati</taxon>
        <taxon>Bacteroidota</taxon>
        <taxon>Bacteroidia</taxon>
        <taxon>Bacteroidales</taxon>
        <taxon>Bacteroidaceae</taxon>
        <taxon>Bacteroides</taxon>
    </lineage>
</organism>
<dbReference type="SUPFAM" id="SSF52540">
    <property type="entry name" value="P-loop containing nucleoside triphosphate hydrolases"/>
    <property type="match status" value="1"/>
</dbReference>
<proteinExistence type="predicted"/>
<evidence type="ECO:0000313" key="3">
    <source>
        <dbReference type="EMBL" id="KAA3764611.1"/>
    </source>
</evidence>
<evidence type="ECO:0000259" key="2">
    <source>
        <dbReference type="Pfam" id="PF13635"/>
    </source>
</evidence>
<sequence length="443" mass="50729">MRQYFKRHIDKYLEEWKNSANRKPLLVRGARQVGKSSAIRHLGESFKYYIEINLERQKDIKTLFGDNLNVKNICSQLSVIYNTPIVPGETLLFFDEIQESQRAISSLRYFYEDYPELHVIAAGSLLEFTLKELPSFGVGRIRSMYMYPFSFDEFLEAQGLSLQVNFKRNDADCEHPLPGPLHEDMISQLRSYYLVGGMPEAVRIWVQTGNYKECAIVHNDILDTYQDDFKKYKTRISPLLLAQTLKSVALQAGEKFVYAQVGNDIGGAMVKEALSLLSLAGLVTPVVHTAANGIPLGAEINEKFRKFLFLDIGLMQSMLKIQPKDILIADEVDFINRGGLSEMFAGLELMKYDSYLTKPELYYWQRTERGTQAEVDYVISRRGKIYPIEVKASNSGSMQSMYKFIELKKSDYGIRTSLEPFSFYKDIKVVPLYALSNKVIQGE</sequence>
<dbReference type="Proteomes" id="UP000422221">
    <property type="component" value="Unassembled WGS sequence"/>
</dbReference>
<dbReference type="GO" id="GO:0005524">
    <property type="term" value="F:ATP binding"/>
    <property type="evidence" value="ECO:0007669"/>
    <property type="project" value="UniProtKB-KW"/>
</dbReference>
<keyword evidence="3" id="KW-0547">Nucleotide-binding</keyword>
<comment type="caution">
    <text evidence="3">The sequence shown here is derived from an EMBL/GenBank/DDBJ whole genome shotgun (WGS) entry which is preliminary data.</text>
</comment>
<feature type="domain" description="AAA" evidence="1">
    <location>
        <begin position="21"/>
        <end position="155"/>
    </location>
</feature>
<dbReference type="InterPro" id="IPR027417">
    <property type="entry name" value="P-loop_NTPase"/>
</dbReference>
<dbReference type="Pfam" id="PF13635">
    <property type="entry name" value="DUF4143"/>
    <property type="match status" value="1"/>
</dbReference>
<evidence type="ECO:0000259" key="1">
    <source>
        <dbReference type="Pfam" id="PF13173"/>
    </source>
</evidence>
<dbReference type="Pfam" id="PF13173">
    <property type="entry name" value="AAA_14"/>
    <property type="match status" value="1"/>
</dbReference>
<reference evidence="3 4" key="1">
    <citation type="journal article" date="2019" name="Nat. Med.">
        <title>A library of human gut bacterial isolates paired with longitudinal multiomics data enables mechanistic microbiome research.</title>
        <authorList>
            <person name="Poyet M."/>
            <person name="Groussin M."/>
            <person name="Gibbons S.M."/>
            <person name="Avila-Pacheco J."/>
            <person name="Jiang X."/>
            <person name="Kearney S.M."/>
            <person name="Perrotta A.R."/>
            <person name="Berdy B."/>
            <person name="Zhao S."/>
            <person name="Lieberman T.D."/>
            <person name="Swanson P.K."/>
            <person name="Smith M."/>
            <person name="Roesemann S."/>
            <person name="Alexander J.E."/>
            <person name="Rich S.A."/>
            <person name="Livny J."/>
            <person name="Vlamakis H."/>
            <person name="Clish C."/>
            <person name="Bullock K."/>
            <person name="Deik A."/>
            <person name="Scott J."/>
            <person name="Pierce K.A."/>
            <person name="Xavier R.J."/>
            <person name="Alm E.J."/>
        </authorList>
    </citation>
    <scope>NUCLEOTIDE SEQUENCE [LARGE SCALE GENOMIC DNA]</scope>
    <source>
        <strain evidence="3 4">BIOML-A10</strain>
    </source>
</reference>
<feature type="domain" description="DUF4143" evidence="2">
    <location>
        <begin position="226"/>
        <end position="393"/>
    </location>
</feature>
<dbReference type="EMBL" id="VWMK01000011">
    <property type="protein sequence ID" value="KAA3764611.1"/>
    <property type="molecule type" value="Genomic_DNA"/>
</dbReference>
<evidence type="ECO:0000313" key="4">
    <source>
        <dbReference type="Proteomes" id="UP000422221"/>
    </source>
</evidence>